<dbReference type="AlphaFoldDB" id="A0A5S5BPV7"/>
<dbReference type="Proteomes" id="UP000323257">
    <property type="component" value="Unassembled WGS sequence"/>
</dbReference>
<gene>
    <name evidence="1" type="ORF">BCM02_117102</name>
</gene>
<dbReference type="EMBL" id="VNHS01000017">
    <property type="protein sequence ID" value="TYP68984.1"/>
    <property type="molecule type" value="Genomic_DNA"/>
</dbReference>
<protein>
    <submittedName>
        <fullName evidence="1">Uncharacterized protein</fullName>
    </submittedName>
</protein>
<reference evidence="1 2" key="1">
    <citation type="submission" date="2019-07" db="EMBL/GenBank/DDBJ databases">
        <title>Genomic Encyclopedia of Type Strains, Phase III (KMG-III): the genomes of soil and plant-associated and newly described type strains.</title>
        <authorList>
            <person name="Whitman W."/>
        </authorList>
    </citation>
    <scope>NUCLEOTIDE SEQUENCE [LARGE SCALE GENOMIC DNA]</scope>
    <source>
        <strain evidence="1 2">BL24</strain>
    </source>
</reference>
<evidence type="ECO:0000313" key="2">
    <source>
        <dbReference type="Proteomes" id="UP000323257"/>
    </source>
</evidence>
<sequence>MAYSYQILGRPDWFPLARGSGACWQRPDWFPLTIGSGACWQRPDWFPLAIGSGACWHTLVRARASRPAHAPMNGGPGGLRHGHGPANRLVPSGSAGLRARAGLQLGAYPDEASAVGASGAVLQIGAGRAARQPRLVLFKRSAALRMARQLLDHAVDLRLRHMDAVPAALAAFRPACERGHPALPDA</sequence>
<keyword evidence="2" id="KW-1185">Reference proteome</keyword>
<evidence type="ECO:0000313" key="1">
    <source>
        <dbReference type="EMBL" id="TYP68984.1"/>
    </source>
</evidence>
<name>A0A5S5BPV7_9BACL</name>
<organism evidence="1 2">
    <name type="scientific">Paenibacillus methanolicus</name>
    <dbReference type="NCBI Taxonomy" id="582686"/>
    <lineage>
        <taxon>Bacteria</taxon>
        <taxon>Bacillati</taxon>
        <taxon>Bacillota</taxon>
        <taxon>Bacilli</taxon>
        <taxon>Bacillales</taxon>
        <taxon>Paenibacillaceae</taxon>
        <taxon>Paenibacillus</taxon>
    </lineage>
</organism>
<proteinExistence type="predicted"/>
<accession>A0A5S5BPV7</accession>
<comment type="caution">
    <text evidence="1">The sequence shown here is derived from an EMBL/GenBank/DDBJ whole genome shotgun (WGS) entry which is preliminary data.</text>
</comment>